<reference evidence="1" key="3">
    <citation type="submission" date="2025-08" db="UniProtKB">
        <authorList>
            <consortium name="Ensembl"/>
        </authorList>
    </citation>
    <scope>IDENTIFICATION</scope>
</reference>
<reference evidence="1" key="4">
    <citation type="submission" date="2025-09" db="UniProtKB">
        <authorList>
            <consortium name="Ensembl"/>
        </authorList>
    </citation>
    <scope>IDENTIFICATION</scope>
</reference>
<name>H2Y119_CIOIN</name>
<reference evidence="1" key="2">
    <citation type="journal article" date="2008" name="Genome Biol.">
        <title>Improved genome assembly and evidence-based global gene model set for the chordate Ciona intestinalis: new insight into intron and operon populations.</title>
        <authorList>
            <person name="Satou Y."/>
            <person name="Mineta K."/>
            <person name="Ogasawara M."/>
            <person name="Sasakura Y."/>
            <person name="Shoguchi E."/>
            <person name="Ueno K."/>
            <person name="Yamada L."/>
            <person name="Matsumoto J."/>
            <person name="Wasserscheid J."/>
            <person name="Dewar K."/>
            <person name="Wiley G.B."/>
            <person name="Macmil S.L."/>
            <person name="Roe B.A."/>
            <person name="Zeller R.W."/>
            <person name="Hastings K.E."/>
            <person name="Lemaire P."/>
            <person name="Lindquist E."/>
            <person name="Endo T."/>
            <person name="Hotta K."/>
            <person name="Inaba K."/>
        </authorList>
    </citation>
    <scope>NUCLEOTIDE SEQUENCE [LARGE SCALE GENOMIC DNA]</scope>
    <source>
        <strain evidence="1">wild type</strain>
    </source>
</reference>
<reference evidence="2" key="1">
    <citation type="journal article" date="2002" name="Science">
        <title>The draft genome of Ciona intestinalis: insights into chordate and vertebrate origins.</title>
        <authorList>
            <person name="Dehal P."/>
            <person name="Satou Y."/>
            <person name="Campbell R.K."/>
            <person name="Chapman J."/>
            <person name="Degnan B."/>
            <person name="De Tomaso A."/>
            <person name="Davidson B."/>
            <person name="Di Gregorio A."/>
            <person name="Gelpke M."/>
            <person name="Goodstein D.M."/>
            <person name="Harafuji N."/>
            <person name="Hastings K.E."/>
            <person name="Ho I."/>
            <person name="Hotta K."/>
            <person name="Huang W."/>
            <person name="Kawashima T."/>
            <person name="Lemaire P."/>
            <person name="Martinez D."/>
            <person name="Meinertzhagen I.A."/>
            <person name="Necula S."/>
            <person name="Nonaka M."/>
            <person name="Putnam N."/>
            <person name="Rash S."/>
            <person name="Saiga H."/>
            <person name="Satake M."/>
            <person name="Terry A."/>
            <person name="Yamada L."/>
            <person name="Wang H.G."/>
            <person name="Awazu S."/>
            <person name="Azumi K."/>
            <person name="Boore J."/>
            <person name="Branno M."/>
            <person name="Chin-Bow S."/>
            <person name="DeSantis R."/>
            <person name="Doyle S."/>
            <person name="Francino P."/>
            <person name="Keys D.N."/>
            <person name="Haga S."/>
            <person name="Hayashi H."/>
            <person name="Hino K."/>
            <person name="Imai K.S."/>
            <person name="Inaba K."/>
            <person name="Kano S."/>
            <person name="Kobayashi K."/>
            <person name="Kobayashi M."/>
            <person name="Lee B.I."/>
            <person name="Makabe K.W."/>
            <person name="Manohar C."/>
            <person name="Matassi G."/>
            <person name="Medina M."/>
            <person name="Mochizuki Y."/>
            <person name="Mount S."/>
            <person name="Morishita T."/>
            <person name="Miura S."/>
            <person name="Nakayama A."/>
            <person name="Nishizaka S."/>
            <person name="Nomoto H."/>
            <person name="Ohta F."/>
            <person name="Oishi K."/>
            <person name="Rigoutsos I."/>
            <person name="Sano M."/>
            <person name="Sasaki A."/>
            <person name="Sasakura Y."/>
            <person name="Shoguchi E."/>
            <person name="Shin-i T."/>
            <person name="Spagnuolo A."/>
            <person name="Stainier D."/>
            <person name="Suzuki M.M."/>
            <person name="Tassy O."/>
            <person name="Takatori N."/>
            <person name="Tokuoka M."/>
            <person name="Yagi K."/>
            <person name="Yoshizaki F."/>
            <person name="Wada S."/>
            <person name="Zhang C."/>
            <person name="Hyatt P.D."/>
            <person name="Larimer F."/>
            <person name="Detter C."/>
            <person name="Doggett N."/>
            <person name="Glavina T."/>
            <person name="Hawkins T."/>
            <person name="Richardson P."/>
            <person name="Lucas S."/>
            <person name="Kohara Y."/>
            <person name="Levine M."/>
            <person name="Satoh N."/>
            <person name="Rokhsar D.S."/>
        </authorList>
    </citation>
    <scope>NUCLEOTIDE SEQUENCE [LARGE SCALE GENOMIC DNA]</scope>
</reference>
<dbReference type="Ensembl" id="ENSCINT00000033324.1">
    <property type="protein sequence ID" value="ENSCINP00000035603.1"/>
    <property type="gene ID" value="ENSCING00000024302.1"/>
</dbReference>
<evidence type="ECO:0000313" key="2">
    <source>
        <dbReference type="Proteomes" id="UP000008144"/>
    </source>
</evidence>
<dbReference type="EMBL" id="EAAA01000262">
    <property type="status" value="NOT_ANNOTATED_CDS"/>
    <property type="molecule type" value="Genomic_DNA"/>
</dbReference>
<sequence>MLQPRNVTQWFRIGVQAYRVKIRKARGSMSPAVRRLTAIASHYWAVMGCPNCQPYMKISPNPSCDAKIKKVHVFKSGVLNISLNKEI</sequence>
<dbReference type="EMBL" id="EAAA01000263">
    <property type="status" value="NOT_ANNOTATED_CDS"/>
    <property type="molecule type" value="Genomic_DNA"/>
</dbReference>
<keyword evidence="2" id="KW-1185">Reference proteome</keyword>
<dbReference type="HOGENOM" id="CLU_2482662_0_0_1"/>
<accession>H2Y119</accession>
<dbReference type="Proteomes" id="UP000008144">
    <property type="component" value="Chromosome 1"/>
</dbReference>
<protein>
    <submittedName>
        <fullName evidence="1">Uncharacterized protein</fullName>
    </submittedName>
</protein>
<dbReference type="InParanoid" id="H2Y119"/>
<dbReference type="AlphaFoldDB" id="H2Y119"/>
<evidence type="ECO:0000313" key="1">
    <source>
        <dbReference type="Ensembl" id="ENSCINP00000035603.1"/>
    </source>
</evidence>
<organism evidence="1 2">
    <name type="scientific">Ciona intestinalis</name>
    <name type="common">Transparent sea squirt</name>
    <name type="synonym">Ascidia intestinalis</name>
    <dbReference type="NCBI Taxonomy" id="7719"/>
    <lineage>
        <taxon>Eukaryota</taxon>
        <taxon>Metazoa</taxon>
        <taxon>Chordata</taxon>
        <taxon>Tunicata</taxon>
        <taxon>Ascidiacea</taxon>
        <taxon>Phlebobranchia</taxon>
        <taxon>Cionidae</taxon>
        <taxon>Ciona</taxon>
    </lineage>
</organism>
<proteinExistence type="predicted"/>